<dbReference type="STRING" id="357804.Ping_0434"/>
<evidence type="ECO:0000256" key="8">
    <source>
        <dbReference type="SAM" id="Phobius"/>
    </source>
</evidence>
<keyword evidence="7 8" id="KW-0472">Membrane</keyword>
<evidence type="ECO:0000313" key="10">
    <source>
        <dbReference type="EMBL" id="ABM02294.1"/>
    </source>
</evidence>
<feature type="transmembrane region" description="Helical" evidence="8">
    <location>
        <begin position="93"/>
        <end position="112"/>
    </location>
</feature>
<feature type="transmembrane region" description="Helical" evidence="8">
    <location>
        <begin position="41"/>
        <end position="57"/>
    </location>
</feature>
<evidence type="ECO:0000256" key="4">
    <source>
        <dbReference type="ARBA" id="ARBA00022692"/>
    </source>
</evidence>
<reference evidence="10 11" key="1">
    <citation type="submission" date="2007-01" db="EMBL/GenBank/DDBJ databases">
        <title>Complete sequence of Psychromonas ingrahamii 37.</title>
        <authorList>
            <consortium name="US DOE Joint Genome Institute"/>
            <person name="Copeland A."/>
            <person name="Lucas S."/>
            <person name="Lapidus A."/>
            <person name="Barry K."/>
            <person name="Detter J.C."/>
            <person name="Glavina del Rio T."/>
            <person name="Hammon N."/>
            <person name="Israni S."/>
            <person name="Dalin E."/>
            <person name="Tice H."/>
            <person name="Pitluck S."/>
            <person name="Thompson L.S."/>
            <person name="Brettin T."/>
            <person name="Bruce D."/>
            <person name="Han C."/>
            <person name="Tapia R."/>
            <person name="Schmutz J."/>
            <person name="Larimer F."/>
            <person name="Land M."/>
            <person name="Hauser L."/>
            <person name="Kyrpides N."/>
            <person name="Ivanova N."/>
            <person name="Staley J."/>
            <person name="Richardson P."/>
        </authorList>
    </citation>
    <scope>NUCLEOTIDE SEQUENCE [LARGE SCALE GENOMIC DNA]</scope>
    <source>
        <strain evidence="10 11">37</strain>
    </source>
</reference>
<keyword evidence="3" id="KW-0645">Protease</keyword>
<dbReference type="GO" id="GO:0008233">
    <property type="term" value="F:peptidase activity"/>
    <property type="evidence" value="ECO:0007669"/>
    <property type="project" value="UniProtKB-KW"/>
</dbReference>
<evidence type="ECO:0000256" key="2">
    <source>
        <dbReference type="ARBA" id="ARBA00022475"/>
    </source>
</evidence>
<dbReference type="NCBIfam" id="TIGR02914">
    <property type="entry name" value="EpsI_fam"/>
    <property type="match status" value="1"/>
</dbReference>
<dbReference type="OrthoDB" id="9797363at2"/>
<dbReference type="InterPro" id="IPR019127">
    <property type="entry name" value="Exosortase"/>
</dbReference>
<feature type="transmembrane region" description="Helical" evidence="8">
    <location>
        <begin position="289"/>
        <end position="309"/>
    </location>
</feature>
<feature type="transmembrane region" description="Helical" evidence="8">
    <location>
        <begin position="69"/>
        <end position="87"/>
    </location>
</feature>
<name>A1SS29_PSYIN</name>
<evidence type="ECO:0000256" key="7">
    <source>
        <dbReference type="ARBA" id="ARBA00023136"/>
    </source>
</evidence>
<evidence type="ECO:0000256" key="5">
    <source>
        <dbReference type="ARBA" id="ARBA00022801"/>
    </source>
</evidence>
<proteinExistence type="predicted"/>
<comment type="subcellular location">
    <subcellularLocation>
        <location evidence="1">Cell membrane</location>
        <topology evidence="1">Multi-pass membrane protein</topology>
    </subcellularLocation>
</comment>
<dbReference type="GO" id="GO:0005886">
    <property type="term" value="C:plasma membrane"/>
    <property type="evidence" value="ECO:0007669"/>
    <property type="project" value="UniProtKB-SubCell"/>
</dbReference>
<dbReference type="EMBL" id="CP000510">
    <property type="protein sequence ID" value="ABM02294.1"/>
    <property type="molecule type" value="Genomic_DNA"/>
</dbReference>
<feature type="transmembrane region" description="Helical" evidence="8">
    <location>
        <begin position="249"/>
        <end position="268"/>
    </location>
</feature>
<feature type="transmembrane region" description="Helical" evidence="8">
    <location>
        <begin position="205"/>
        <end position="229"/>
    </location>
</feature>
<dbReference type="GO" id="GO:0006508">
    <property type="term" value="P:proteolysis"/>
    <property type="evidence" value="ECO:0007669"/>
    <property type="project" value="UniProtKB-KW"/>
</dbReference>
<dbReference type="InterPro" id="IPR013426">
    <property type="entry name" value="EpsH-like"/>
</dbReference>
<dbReference type="NCBIfam" id="TIGR02602">
    <property type="entry name" value="8TM_EpsH"/>
    <property type="match status" value="1"/>
</dbReference>
<organism evidence="10 11">
    <name type="scientific">Psychromonas ingrahamii (strain DSM 17664 / CCUG 51855 / 37)</name>
    <dbReference type="NCBI Taxonomy" id="357804"/>
    <lineage>
        <taxon>Bacteria</taxon>
        <taxon>Pseudomonadati</taxon>
        <taxon>Pseudomonadota</taxon>
        <taxon>Gammaproteobacteria</taxon>
        <taxon>Alteromonadales</taxon>
        <taxon>Psychromonadaceae</taxon>
        <taxon>Psychromonas</taxon>
    </lineage>
</organism>
<dbReference type="Pfam" id="PF09721">
    <property type="entry name" value="Exosortase_EpsH"/>
    <property type="match status" value="1"/>
</dbReference>
<evidence type="ECO:0000256" key="3">
    <source>
        <dbReference type="ARBA" id="ARBA00022670"/>
    </source>
</evidence>
<keyword evidence="5" id="KW-0378">Hydrolase</keyword>
<dbReference type="Proteomes" id="UP000000639">
    <property type="component" value="Chromosome"/>
</dbReference>
<feature type="domain" description="Methanolan biosynthesis EpsI" evidence="9">
    <location>
        <begin position="296"/>
        <end position="486"/>
    </location>
</feature>
<dbReference type="Pfam" id="PF11984">
    <property type="entry name" value="DUF3485"/>
    <property type="match status" value="1"/>
</dbReference>
<gene>
    <name evidence="10" type="ordered locus">Ping_0434</name>
</gene>
<dbReference type="RefSeq" id="WP_011768853.1">
    <property type="nucleotide sequence ID" value="NC_008709.1"/>
</dbReference>
<evidence type="ECO:0000256" key="1">
    <source>
        <dbReference type="ARBA" id="ARBA00004651"/>
    </source>
</evidence>
<evidence type="ECO:0000313" key="11">
    <source>
        <dbReference type="Proteomes" id="UP000000639"/>
    </source>
</evidence>
<dbReference type="HOGENOM" id="CLU_039817_1_0_6"/>
<dbReference type="eggNOG" id="COG1269">
    <property type="taxonomic scope" value="Bacteria"/>
</dbReference>
<keyword evidence="2" id="KW-1003">Cell membrane</keyword>
<dbReference type="KEGG" id="pin:Ping_0434"/>
<dbReference type="AlphaFoldDB" id="A1SS29"/>
<evidence type="ECO:0000256" key="6">
    <source>
        <dbReference type="ARBA" id="ARBA00022989"/>
    </source>
</evidence>
<feature type="transmembrane region" description="Helical" evidence="8">
    <location>
        <begin position="119"/>
        <end position="139"/>
    </location>
</feature>
<keyword evidence="11" id="KW-1185">Reference proteome</keyword>
<dbReference type="InterPro" id="IPR014263">
    <property type="entry name" value="Methanolan_biosynth_EpsI"/>
</dbReference>
<feature type="transmembrane region" description="Helical" evidence="8">
    <location>
        <begin position="172"/>
        <end position="193"/>
    </location>
</feature>
<keyword evidence="4 8" id="KW-0812">Transmembrane</keyword>
<protein>
    <submittedName>
        <fullName evidence="10">Eight transmembrane protein EpsH</fullName>
    </submittedName>
</protein>
<keyword evidence="6 8" id="KW-1133">Transmembrane helix</keyword>
<dbReference type="NCBIfam" id="TIGR04178">
    <property type="entry name" value="exo_archaeo"/>
    <property type="match status" value="1"/>
</dbReference>
<dbReference type="InterPro" id="IPR026392">
    <property type="entry name" value="Exo/Archaeosortase_dom"/>
</dbReference>
<evidence type="ECO:0000259" key="9">
    <source>
        <dbReference type="Pfam" id="PF11984"/>
    </source>
</evidence>
<accession>A1SS29</accession>
<sequence>MWTQNRRNLTLFFLFSFSIIITANSSVVFDLIDEWLSTGPYNHGLLGFALALYVFWIKKEELAFPHSRFLNLLPLFAASLLLLVANLASIGQLQILGLFLVIVALLLSLYGIKIINTLFLPLLMIFLILPVWNVLQIPLRDISTWVSFNSVDLLGFEIIRDGYYLLTPEGTFIVEEACSGLGFFLASALYAVFVAQINHLSRKSAALFFILAVLVAIIANWIRITVIIIVGSQTAMQHFIVQDHLTFGWLVFAACFIPLIFIGNIYFGEQIAAKTNEKNAQKKEQRLNISYLSSVVAIVICFSAGTFILSSRYDPEYKFMLPSIPNYTKVGASRTTSHNWKVVSKGATNEEYAHFLQEKELIQVYLANYVRQYQGAEMIFIENSLFDKNRWFKDEQQTIKLAPTSTLKQINLLTLHRNSINSRLIAYWYLIDGHYITDKKMAKWYEVQATLKGQPGATLIAIEFSYNHGNKEQAVKTLTDFVTAFSTQPIHIKKSI</sequence>